<dbReference type="AlphaFoldDB" id="E0Q6W9"/>
<sequence>MWDIFLTNSIIQHAPLKTAKITKKLKVFLGLAFVNCPDMIHWNRSHKRGLKMKYDDTYRAVRAIVNIVATTQGGTNLDKIRAAKRVQQIASYLAWDAAFAAMHEPAERVKSEDVAKALGVGRSTLYRGMDAMFENGDDD</sequence>
<evidence type="ECO:0000313" key="1">
    <source>
        <dbReference type="EMBL" id="EFM41484.1"/>
    </source>
</evidence>
<protein>
    <submittedName>
        <fullName evidence="1">Uncharacterized protein</fullName>
    </submittedName>
</protein>
<dbReference type="Proteomes" id="UP000003323">
    <property type="component" value="Unassembled WGS sequence"/>
</dbReference>
<accession>E0Q6W9</accession>
<proteinExistence type="predicted"/>
<name>E0Q6W9_9BIFI</name>
<organism evidence="1 2">
    <name type="scientific">Bifidobacterium dentium ATCC 27679</name>
    <dbReference type="NCBI Taxonomy" id="871562"/>
    <lineage>
        <taxon>Bacteria</taxon>
        <taxon>Bacillati</taxon>
        <taxon>Actinomycetota</taxon>
        <taxon>Actinomycetes</taxon>
        <taxon>Bifidobacteriales</taxon>
        <taxon>Bifidobacteriaceae</taxon>
        <taxon>Bifidobacterium</taxon>
    </lineage>
</organism>
<comment type="caution">
    <text evidence="1">The sequence shown here is derived from an EMBL/GenBank/DDBJ whole genome shotgun (WGS) entry which is preliminary data.</text>
</comment>
<dbReference type="HOGENOM" id="CLU_1841232_0_0_11"/>
<reference evidence="1 2" key="1">
    <citation type="submission" date="2010-08" db="EMBL/GenBank/DDBJ databases">
        <authorList>
            <person name="Muzny D."/>
            <person name="Qin X."/>
            <person name="Deng J."/>
            <person name="Jiang H."/>
            <person name="Liu Y."/>
            <person name="Qu J."/>
            <person name="Song X.-Z."/>
            <person name="Zhang L."/>
            <person name="Thornton R."/>
            <person name="Coyle M."/>
            <person name="Francisco L."/>
            <person name="Jackson L."/>
            <person name="Javaid M."/>
            <person name="Korchina V."/>
            <person name="Kovar C."/>
            <person name="Mata R."/>
            <person name="Mathew T."/>
            <person name="Ngo R."/>
            <person name="Nguyen L."/>
            <person name="Nguyen N."/>
            <person name="Okwuonu G."/>
            <person name="Ongeri F."/>
            <person name="Pham C."/>
            <person name="Simmons D."/>
            <person name="Wilczek-Boney K."/>
            <person name="Hale W."/>
            <person name="Jakkamsetti A."/>
            <person name="Pham P."/>
            <person name="Ruth R."/>
            <person name="San Lucas F."/>
            <person name="Warren J."/>
            <person name="Zhang J."/>
            <person name="Zhao Z."/>
            <person name="Zhou C."/>
            <person name="Zhu D."/>
            <person name="Lee S."/>
            <person name="Bess C."/>
            <person name="Blankenburg K."/>
            <person name="Forbes L."/>
            <person name="Fu Q."/>
            <person name="Gubbala S."/>
            <person name="Hirani K."/>
            <person name="Jayaseelan J.C."/>
            <person name="Lara F."/>
            <person name="Munidasa M."/>
            <person name="Palculict T."/>
            <person name="Patil S."/>
            <person name="Pu L.-L."/>
            <person name="Saada N."/>
            <person name="Tang L."/>
            <person name="Weissenberger G."/>
            <person name="Zhu Y."/>
            <person name="Hemphill L."/>
            <person name="Shang Y."/>
            <person name="Youmans B."/>
            <person name="Ayvaz T."/>
            <person name="Ross M."/>
            <person name="Santibanez J."/>
            <person name="Aqrawi P."/>
            <person name="Gross S."/>
            <person name="Joshi V."/>
            <person name="Fowler G."/>
            <person name="Nazareth L."/>
            <person name="Reid J."/>
            <person name="Worley K."/>
            <person name="Petrosino J."/>
            <person name="Highlander S."/>
            <person name="Gibbs R."/>
        </authorList>
    </citation>
    <scope>NUCLEOTIDE SEQUENCE [LARGE SCALE GENOMIC DNA]</scope>
    <source>
        <strain evidence="1 2">ATCC 27679</strain>
    </source>
</reference>
<evidence type="ECO:0000313" key="2">
    <source>
        <dbReference type="Proteomes" id="UP000003323"/>
    </source>
</evidence>
<gene>
    <name evidence="1" type="ORF">HMPREF0168_0877</name>
</gene>
<dbReference type="EMBL" id="AEEQ01000009">
    <property type="protein sequence ID" value="EFM41484.1"/>
    <property type="molecule type" value="Genomic_DNA"/>
</dbReference>